<dbReference type="AlphaFoldDB" id="A0A2H3CN40"/>
<dbReference type="Proteomes" id="UP000217790">
    <property type="component" value="Unassembled WGS sequence"/>
</dbReference>
<evidence type="ECO:0000313" key="1">
    <source>
        <dbReference type="EMBL" id="PBK84491.1"/>
    </source>
</evidence>
<dbReference type="InParanoid" id="A0A2H3CN40"/>
<dbReference type="EMBL" id="KZ293697">
    <property type="protein sequence ID" value="PBK84491.1"/>
    <property type="molecule type" value="Genomic_DNA"/>
</dbReference>
<evidence type="ECO:0000313" key="2">
    <source>
        <dbReference type="Proteomes" id="UP000217790"/>
    </source>
</evidence>
<gene>
    <name evidence="1" type="ORF">ARMGADRAFT_1036997</name>
</gene>
<name>A0A2H3CN40_ARMGA</name>
<organism evidence="1 2">
    <name type="scientific">Armillaria gallica</name>
    <name type="common">Bulbous honey fungus</name>
    <name type="synonym">Armillaria bulbosa</name>
    <dbReference type="NCBI Taxonomy" id="47427"/>
    <lineage>
        <taxon>Eukaryota</taxon>
        <taxon>Fungi</taxon>
        <taxon>Dikarya</taxon>
        <taxon>Basidiomycota</taxon>
        <taxon>Agaricomycotina</taxon>
        <taxon>Agaricomycetes</taxon>
        <taxon>Agaricomycetidae</taxon>
        <taxon>Agaricales</taxon>
        <taxon>Marasmiineae</taxon>
        <taxon>Physalacriaceae</taxon>
        <taxon>Armillaria</taxon>
    </lineage>
</organism>
<sequence length="142" mass="16401">MNMLTSGVASMTHGIVQWFTSHDIHGVDDLHTTQSLDKSSLRGGFTHDGFVPGDHSQAEIEKFHEIDKLEKLGERLAMRYKMVFPWRIDSVAVFDEAKARAFSKRNKQSEEDLRQLGRLHRLRRQGVEESRRTFHAEWAPVV</sequence>
<proteinExistence type="predicted"/>
<protein>
    <submittedName>
        <fullName evidence="1">Uncharacterized protein</fullName>
    </submittedName>
</protein>
<accession>A0A2H3CN40</accession>
<dbReference type="OrthoDB" id="3005005at2759"/>
<reference evidence="2" key="1">
    <citation type="journal article" date="2017" name="Nat. Ecol. Evol.">
        <title>Genome expansion and lineage-specific genetic innovations in the forest pathogenic fungi Armillaria.</title>
        <authorList>
            <person name="Sipos G."/>
            <person name="Prasanna A.N."/>
            <person name="Walter M.C."/>
            <person name="O'Connor E."/>
            <person name="Balint B."/>
            <person name="Krizsan K."/>
            <person name="Kiss B."/>
            <person name="Hess J."/>
            <person name="Varga T."/>
            <person name="Slot J."/>
            <person name="Riley R."/>
            <person name="Boka B."/>
            <person name="Rigling D."/>
            <person name="Barry K."/>
            <person name="Lee J."/>
            <person name="Mihaltcheva S."/>
            <person name="LaButti K."/>
            <person name="Lipzen A."/>
            <person name="Waldron R."/>
            <person name="Moloney N.M."/>
            <person name="Sperisen C."/>
            <person name="Kredics L."/>
            <person name="Vagvoelgyi C."/>
            <person name="Patrignani A."/>
            <person name="Fitzpatrick D."/>
            <person name="Nagy I."/>
            <person name="Doyle S."/>
            <person name="Anderson J.B."/>
            <person name="Grigoriev I.V."/>
            <person name="Gueldener U."/>
            <person name="Muensterkoetter M."/>
            <person name="Nagy L.G."/>
        </authorList>
    </citation>
    <scope>NUCLEOTIDE SEQUENCE [LARGE SCALE GENOMIC DNA]</scope>
    <source>
        <strain evidence="2">Ar21-2</strain>
    </source>
</reference>
<keyword evidence="2" id="KW-1185">Reference proteome</keyword>